<dbReference type="AlphaFoldDB" id="A0A1H6XGD0"/>
<evidence type="ECO:0000313" key="3">
    <source>
        <dbReference type="Proteomes" id="UP000183315"/>
    </source>
</evidence>
<dbReference type="Proteomes" id="UP000183315">
    <property type="component" value="Unassembled WGS sequence"/>
</dbReference>
<dbReference type="Pfam" id="PF02567">
    <property type="entry name" value="PhzC-PhzF"/>
    <property type="match status" value="1"/>
</dbReference>
<dbReference type="RefSeq" id="WP_042214054.1">
    <property type="nucleotide sequence ID" value="NZ_BBLU01000005.1"/>
</dbReference>
<dbReference type="NCBIfam" id="TIGR00654">
    <property type="entry name" value="PhzF_family"/>
    <property type="match status" value="1"/>
</dbReference>
<reference evidence="3" key="1">
    <citation type="submission" date="2016-10" db="EMBL/GenBank/DDBJ databases">
        <authorList>
            <person name="Varghese N."/>
        </authorList>
    </citation>
    <scope>NUCLEOTIDE SEQUENCE [LARGE SCALE GENOMIC DNA]</scope>
    <source>
        <strain evidence="3">DSM 24868</strain>
    </source>
</reference>
<protein>
    <submittedName>
        <fullName evidence="2">Phenazine biosynthesis protein PhzF family</fullName>
    </submittedName>
</protein>
<gene>
    <name evidence="2" type="ORF">SAMN05421637_1280</name>
</gene>
<feature type="active site" evidence="1">
    <location>
        <position position="47"/>
    </location>
</feature>
<dbReference type="eggNOG" id="COG0384">
    <property type="taxonomic scope" value="Bacteria"/>
</dbReference>
<dbReference type="EMBL" id="FNZI01000002">
    <property type="protein sequence ID" value="SEJ23920.1"/>
    <property type="molecule type" value="Genomic_DNA"/>
</dbReference>
<dbReference type="PANTHER" id="PTHR13774">
    <property type="entry name" value="PHENAZINE BIOSYNTHESIS PROTEIN"/>
    <property type="match status" value="1"/>
</dbReference>
<accession>A0A1H6XGD0</accession>
<proteinExistence type="predicted"/>
<dbReference type="GO" id="GO:0016853">
    <property type="term" value="F:isomerase activity"/>
    <property type="evidence" value="ECO:0007669"/>
    <property type="project" value="TreeGrafter"/>
</dbReference>
<evidence type="ECO:0000256" key="1">
    <source>
        <dbReference type="PIRSR" id="PIRSR016184-1"/>
    </source>
</evidence>
<dbReference type="PANTHER" id="PTHR13774:SF32">
    <property type="entry name" value="ANTISENSE-ENHANCING SEQUENCE 1"/>
    <property type="match status" value="1"/>
</dbReference>
<dbReference type="SUPFAM" id="SSF54506">
    <property type="entry name" value="Diaminopimelate epimerase-like"/>
    <property type="match status" value="1"/>
</dbReference>
<dbReference type="STRING" id="1043493.SAMN05421637_1280"/>
<sequence length="281" mass="29790">MTSLAFRQVDVFGAEPYTGNPVAVILGADGLTDAQMAAISVWTNLSECTFVLEPTTPEADYRVRIFTLSAELPFAGHPTLGTARAWLDAGGRPREARRIVQECGIGLVDVWDDGTRLAFAAPEPLRSGPVSDEDLERFCAVLGTSVDRVVASRWVDNGPGWVGIELASAEEVLALEPDAAGHPGDWFIGVVGPQPEGSETAVEVRAFFTSDGSGLREDPVTGSLNASLGQWLVSSGRVEAPYVAAQGTAMGRRGRVHVTPADEELWIGGATDVCVRGEIEV</sequence>
<dbReference type="InterPro" id="IPR003719">
    <property type="entry name" value="Phenazine_PhzF-like"/>
</dbReference>
<name>A0A1H6XGD0_9MICO</name>
<organism evidence="2 3">
    <name type="scientific">Demequina mangrovi</name>
    <dbReference type="NCBI Taxonomy" id="1043493"/>
    <lineage>
        <taxon>Bacteria</taxon>
        <taxon>Bacillati</taxon>
        <taxon>Actinomycetota</taxon>
        <taxon>Actinomycetes</taxon>
        <taxon>Micrococcales</taxon>
        <taxon>Demequinaceae</taxon>
        <taxon>Demequina</taxon>
    </lineage>
</organism>
<dbReference type="Gene3D" id="3.10.310.10">
    <property type="entry name" value="Diaminopimelate Epimerase, Chain A, domain 1"/>
    <property type="match status" value="2"/>
</dbReference>
<keyword evidence="3" id="KW-1185">Reference proteome</keyword>
<evidence type="ECO:0000313" key="2">
    <source>
        <dbReference type="EMBL" id="SEJ23920.1"/>
    </source>
</evidence>
<dbReference type="PIRSF" id="PIRSF016184">
    <property type="entry name" value="PhzC_PhzF"/>
    <property type="match status" value="1"/>
</dbReference>
<dbReference type="OrthoDB" id="9788221at2"/>
<dbReference type="GO" id="GO:0005737">
    <property type="term" value="C:cytoplasm"/>
    <property type="evidence" value="ECO:0007669"/>
    <property type="project" value="TreeGrafter"/>
</dbReference>